<dbReference type="Proteomes" id="UP000001364">
    <property type="component" value="Chromosome"/>
</dbReference>
<dbReference type="InterPro" id="IPR004714">
    <property type="entry name" value="Cyt_oxidase_maturation_cbb3"/>
</dbReference>
<proteinExistence type="predicted"/>
<dbReference type="KEGG" id="ccs:CCNA_01474"/>
<dbReference type="Pfam" id="PF03597">
    <property type="entry name" value="FixS"/>
    <property type="match status" value="1"/>
</dbReference>
<dbReference type="OrthoDB" id="9802763at2"/>
<dbReference type="SMR" id="A0A0H3C7F3"/>
<dbReference type="GeneID" id="7330208"/>
<feature type="transmembrane region" description="Helical" evidence="1">
    <location>
        <begin position="6"/>
        <end position="25"/>
    </location>
</feature>
<dbReference type="RefSeq" id="YP_002516847.1">
    <property type="nucleotide sequence ID" value="NC_011916.1"/>
</dbReference>
<evidence type="ECO:0000256" key="1">
    <source>
        <dbReference type="SAM" id="Phobius"/>
    </source>
</evidence>
<gene>
    <name evidence="2" type="primary">ccoS</name>
    <name evidence="2" type="ordered locus">CCNA_01474</name>
</gene>
<dbReference type="EMBL" id="CP001340">
    <property type="protein sequence ID" value="ACL94939.1"/>
    <property type="molecule type" value="Genomic_DNA"/>
</dbReference>
<organism evidence="2 3">
    <name type="scientific">Caulobacter vibrioides (strain NA1000 / CB15N)</name>
    <name type="common">Caulobacter crescentus</name>
    <dbReference type="NCBI Taxonomy" id="565050"/>
    <lineage>
        <taxon>Bacteria</taxon>
        <taxon>Pseudomonadati</taxon>
        <taxon>Pseudomonadota</taxon>
        <taxon>Alphaproteobacteria</taxon>
        <taxon>Caulobacterales</taxon>
        <taxon>Caulobacteraceae</taxon>
        <taxon>Caulobacter</taxon>
    </lineage>
</organism>
<name>A0A0H3C7F3_CAUVN</name>
<dbReference type="HOGENOM" id="CLU_176840_4_1_5"/>
<keyword evidence="1" id="KW-1133">Transmembrane helix</keyword>
<accession>A0A0H3C7F3</accession>
<dbReference type="RefSeq" id="WP_010919284.1">
    <property type="nucleotide sequence ID" value="NC_011916.1"/>
</dbReference>
<dbReference type="NCBIfam" id="TIGR00847">
    <property type="entry name" value="ccoS"/>
    <property type="match status" value="1"/>
</dbReference>
<keyword evidence="3" id="KW-1185">Reference proteome</keyword>
<protein>
    <submittedName>
        <fullName evidence="2">Cytochrome cbb3 oxidase maturation protein ccoS</fullName>
    </submittedName>
</protein>
<sequence>MNIVLFLAPASIGLGALGLLAFFWTMKAGQYDDPKGDAERILYDHLDDKPPASER</sequence>
<keyword evidence="1" id="KW-0472">Membrane</keyword>
<dbReference type="AlphaFoldDB" id="A0A0H3C7F3"/>
<evidence type="ECO:0000313" key="3">
    <source>
        <dbReference type="Proteomes" id="UP000001364"/>
    </source>
</evidence>
<reference evidence="2 3" key="1">
    <citation type="journal article" date="2010" name="J. Bacteriol.">
        <title>The genetic basis of laboratory adaptation in Caulobacter crescentus.</title>
        <authorList>
            <person name="Marks M.E."/>
            <person name="Castro-Rojas C.M."/>
            <person name="Teiling C."/>
            <person name="Du L."/>
            <person name="Kapatral V."/>
            <person name="Walunas T.L."/>
            <person name="Crosson S."/>
        </authorList>
    </citation>
    <scope>NUCLEOTIDE SEQUENCE [LARGE SCALE GENOMIC DNA]</scope>
    <source>
        <strain evidence="3">NA1000 / CB15N</strain>
    </source>
</reference>
<dbReference type="PATRIC" id="fig|565050.3.peg.1453"/>
<evidence type="ECO:0000313" key="2">
    <source>
        <dbReference type="EMBL" id="ACL94939.1"/>
    </source>
</evidence>
<keyword evidence="1" id="KW-0812">Transmembrane</keyword>